<dbReference type="PANTHER" id="PTHR33452">
    <property type="entry name" value="OXIDOREDUCTASE CATD-RELATED"/>
    <property type="match status" value="1"/>
</dbReference>
<reference evidence="8 9" key="1">
    <citation type="submission" date="2020-04" db="EMBL/GenBank/DDBJ databases">
        <title>MicrobeNet Type strains.</title>
        <authorList>
            <person name="Nicholson A.C."/>
        </authorList>
    </citation>
    <scope>NUCLEOTIDE SEQUENCE [LARGE SCALE GENOMIC DNA]</scope>
    <source>
        <strain evidence="8 9">DSM 44956</strain>
    </source>
</reference>
<evidence type="ECO:0000256" key="4">
    <source>
        <dbReference type="ARBA" id="ARBA00022692"/>
    </source>
</evidence>
<gene>
    <name evidence="8" type="ORF">HGB38_07260</name>
</gene>
<comment type="caution">
    <text evidence="8">The sequence shown here is derived from an EMBL/GenBank/DDBJ whole genome shotgun (WGS) entry which is preliminary data.</text>
</comment>
<comment type="subcellular location">
    <subcellularLocation>
        <location evidence="1">Cell membrane</location>
        <topology evidence="1">Multi-pass membrane protein</topology>
    </subcellularLocation>
</comment>
<keyword evidence="3" id="KW-1003">Cell membrane</keyword>
<evidence type="ECO:0000256" key="5">
    <source>
        <dbReference type="ARBA" id="ARBA00022989"/>
    </source>
</evidence>
<dbReference type="EMBL" id="JAAXOS010000003">
    <property type="protein sequence ID" value="NKY26018.1"/>
    <property type="molecule type" value="Genomic_DNA"/>
</dbReference>
<evidence type="ECO:0000256" key="1">
    <source>
        <dbReference type="ARBA" id="ARBA00004651"/>
    </source>
</evidence>
<accession>A0A7X6R273</accession>
<feature type="transmembrane region" description="Helical" evidence="7">
    <location>
        <begin position="128"/>
        <end position="147"/>
    </location>
</feature>
<evidence type="ECO:0000256" key="7">
    <source>
        <dbReference type="SAM" id="Phobius"/>
    </source>
</evidence>
<dbReference type="GO" id="GO:0005886">
    <property type="term" value="C:plasma membrane"/>
    <property type="evidence" value="ECO:0007669"/>
    <property type="project" value="UniProtKB-SubCell"/>
</dbReference>
<dbReference type="InterPro" id="IPR032808">
    <property type="entry name" value="DoxX"/>
</dbReference>
<dbReference type="RefSeq" id="WP_062974320.1">
    <property type="nucleotide sequence ID" value="NZ_JAAXOS010000003.1"/>
</dbReference>
<evidence type="ECO:0000313" key="9">
    <source>
        <dbReference type="Proteomes" id="UP000540698"/>
    </source>
</evidence>
<keyword evidence="5 7" id="KW-1133">Transmembrane helix</keyword>
<evidence type="ECO:0000256" key="2">
    <source>
        <dbReference type="ARBA" id="ARBA00006679"/>
    </source>
</evidence>
<proteinExistence type="inferred from homology"/>
<dbReference type="AlphaFoldDB" id="A0A7X6R273"/>
<protein>
    <submittedName>
        <fullName evidence="8">DoxX family protein</fullName>
    </submittedName>
</protein>
<keyword evidence="9" id="KW-1185">Reference proteome</keyword>
<evidence type="ECO:0000313" key="8">
    <source>
        <dbReference type="EMBL" id="NKY26018.1"/>
    </source>
</evidence>
<keyword evidence="6 7" id="KW-0472">Membrane</keyword>
<dbReference type="PANTHER" id="PTHR33452:SF1">
    <property type="entry name" value="INNER MEMBRANE PROTEIN YPHA-RELATED"/>
    <property type="match status" value="1"/>
</dbReference>
<comment type="similarity">
    <text evidence="2">Belongs to the DoxX family.</text>
</comment>
<evidence type="ECO:0000256" key="6">
    <source>
        <dbReference type="ARBA" id="ARBA00023136"/>
    </source>
</evidence>
<evidence type="ECO:0000256" key="3">
    <source>
        <dbReference type="ARBA" id="ARBA00022475"/>
    </source>
</evidence>
<dbReference type="Pfam" id="PF07681">
    <property type="entry name" value="DoxX"/>
    <property type="match status" value="1"/>
</dbReference>
<sequence length="164" mass="17961">MAGTDRWSWRRVLGTDGPAAAICIRLSVGLVFLSEGIQKFLYPDKLGPGRFERIGIPAPTFFANLDGVVEVTCGLLIVIGLLTRFATLPLLVDIVLAIVLTKLRELRPGGFQGVEGIWGMAHDARTDVAMLLGLIYLLWAGPGRWSLDALLTRPEPPGRRRSNR</sequence>
<dbReference type="Proteomes" id="UP000540698">
    <property type="component" value="Unassembled WGS sequence"/>
</dbReference>
<keyword evidence="4 7" id="KW-0812">Transmembrane</keyword>
<dbReference type="InterPro" id="IPR051907">
    <property type="entry name" value="DoxX-like_oxidoreductase"/>
</dbReference>
<name>A0A7X6R273_9NOCA</name>
<organism evidence="8 9">
    <name type="scientific">Nocardia gamkensis</name>
    <dbReference type="NCBI Taxonomy" id="352869"/>
    <lineage>
        <taxon>Bacteria</taxon>
        <taxon>Bacillati</taxon>
        <taxon>Actinomycetota</taxon>
        <taxon>Actinomycetes</taxon>
        <taxon>Mycobacteriales</taxon>
        <taxon>Nocardiaceae</taxon>
        <taxon>Nocardia</taxon>
    </lineage>
</organism>